<dbReference type="InterPro" id="IPR036419">
    <property type="entry name" value="Ribosomal_S3_C_sf"/>
</dbReference>
<evidence type="ECO:0000256" key="6">
    <source>
        <dbReference type="ARBA" id="ARBA00024998"/>
    </source>
</evidence>
<evidence type="ECO:0000256" key="1">
    <source>
        <dbReference type="ARBA" id="ARBA00010761"/>
    </source>
</evidence>
<dbReference type="InterPro" id="IPR057258">
    <property type="entry name" value="Ribosomal_uS3"/>
</dbReference>
<dbReference type="FunFam" id="3.30.300.20:FF:000001">
    <property type="entry name" value="30S ribosomal protein S3"/>
    <property type="match status" value="1"/>
</dbReference>
<dbReference type="GO" id="GO:0006412">
    <property type="term" value="P:translation"/>
    <property type="evidence" value="ECO:0007669"/>
    <property type="project" value="UniProtKB-UniRule"/>
</dbReference>
<dbReference type="EMBL" id="CP018477">
    <property type="protein sequence ID" value="ASV73995.1"/>
    <property type="molecule type" value="Genomic_DNA"/>
</dbReference>
<evidence type="ECO:0000259" key="9">
    <source>
        <dbReference type="PROSITE" id="PS50823"/>
    </source>
</evidence>
<dbReference type="InterPro" id="IPR015946">
    <property type="entry name" value="KH_dom-like_a/b"/>
</dbReference>
<evidence type="ECO:0000313" key="10">
    <source>
        <dbReference type="EMBL" id="ASV73995.1"/>
    </source>
</evidence>
<keyword evidence="4 8" id="KW-0689">Ribosomal protein</keyword>
<dbReference type="HAMAP" id="MF_01309_B">
    <property type="entry name" value="Ribosomal_uS3_B"/>
    <property type="match status" value="1"/>
</dbReference>
<keyword evidence="11" id="KW-1185">Reference proteome</keyword>
<dbReference type="CDD" id="cd02412">
    <property type="entry name" value="KH-II_30S_S3"/>
    <property type="match status" value="1"/>
</dbReference>
<feature type="domain" description="KH type-2" evidence="9">
    <location>
        <begin position="39"/>
        <end position="120"/>
    </location>
</feature>
<dbReference type="Proteomes" id="UP000215086">
    <property type="component" value="Chromosome"/>
</dbReference>
<evidence type="ECO:0000256" key="4">
    <source>
        <dbReference type="ARBA" id="ARBA00022980"/>
    </source>
</evidence>
<dbReference type="Gene3D" id="3.30.1140.32">
    <property type="entry name" value="Ribosomal protein S3, C-terminal domain"/>
    <property type="match status" value="1"/>
</dbReference>
<proteinExistence type="inferred from homology"/>
<evidence type="ECO:0000256" key="2">
    <source>
        <dbReference type="ARBA" id="ARBA00022730"/>
    </source>
</evidence>
<comment type="subunit">
    <text evidence="8">Part of the 30S ribosomal subunit. Forms a tight complex with proteins S10 and S14.</text>
</comment>
<dbReference type="GO" id="GO:0019843">
    <property type="term" value="F:rRNA binding"/>
    <property type="evidence" value="ECO:0007669"/>
    <property type="project" value="UniProtKB-UniRule"/>
</dbReference>
<dbReference type="SUPFAM" id="SSF54814">
    <property type="entry name" value="Prokaryotic type KH domain (KH-domain type II)"/>
    <property type="match status" value="1"/>
</dbReference>
<dbReference type="InterPro" id="IPR004044">
    <property type="entry name" value="KH_dom_type_2"/>
</dbReference>
<protein>
    <recommendedName>
        <fullName evidence="7 8">Small ribosomal subunit protein uS3</fullName>
    </recommendedName>
</protein>
<dbReference type="OrthoDB" id="9806396at2"/>
<dbReference type="NCBIfam" id="TIGR01009">
    <property type="entry name" value="rpsC_bact"/>
    <property type="match status" value="1"/>
</dbReference>
<dbReference type="GO" id="GO:0003735">
    <property type="term" value="F:structural constituent of ribosome"/>
    <property type="evidence" value="ECO:0007669"/>
    <property type="project" value="InterPro"/>
</dbReference>
<gene>
    <name evidence="8" type="primary">rpsC</name>
    <name evidence="10" type="ORF">THTE_1393</name>
</gene>
<evidence type="ECO:0000313" key="11">
    <source>
        <dbReference type="Proteomes" id="UP000215086"/>
    </source>
</evidence>
<sequence>MGQKVNPIGFRTGIFLDWKSRWIAPKREFADLLLEDYKIRQYILNRREPSPERGGRGERRAYPMISKIEIERTRDEVRVIIFTARPGVLIGAKGGRIEQLQQELQELTGRRINLTIEEITRPELVAQLVAESIAEELERRVSFRRAMKKAMDAAMAQGAKGIKVQLSGRLGGAEMSRREKQIMGSVPLSTLRANIDYGFAEATIPQGQIGVQVWIYLGMFSEDDSHGLDAKTGQTSKKSKRAYKG</sequence>
<evidence type="ECO:0000256" key="8">
    <source>
        <dbReference type="HAMAP-Rule" id="MF_01309"/>
    </source>
</evidence>
<name>A0A286RDE9_9BACT</name>
<dbReference type="PANTHER" id="PTHR11760">
    <property type="entry name" value="30S/40S RIBOSOMAL PROTEIN S3"/>
    <property type="match status" value="1"/>
</dbReference>
<dbReference type="SUPFAM" id="SSF54821">
    <property type="entry name" value="Ribosomal protein S3 C-terminal domain"/>
    <property type="match status" value="1"/>
</dbReference>
<accession>A0A286RDE9</accession>
<keyword evidence="3 8" id="KW-0694">RNA-binding</keyword>
<dbReference type="GO" id="GO:0022627">
    <property type="term" value="C:cytosolic small ribosomal subunit"/>
    <property type="evidence" value="ECO:0007669"/>
    <property type="project" value="TreeGrafter"/>
</dbReference>
<dbReference type="InterPro" id="IPR005704">
    <property type="entry name" value="Ribosomal_uS3_bac-typ"/>
</dbReference>
<dbReference type="Pfam" id="PF07650">
    <property type="entry name" value="KH_2"/>
    <property type="match status" value="1"/>
</dbReference>
<dbReference type="PROSITE" id="PS50823">
    <property type="entry name" value="KH_TYPE_2"/>
    <property type="match status" value="1"/>
</dbReference>
<keyword evidence="2 8" id="KW-0699">rRNA-binding</keyword>
<evidence type="ECO:0000256" key="7">
    <source>
        <dbReference type="ARBA" id="ARBA00035257"/>
    </source>
</evidence>
<evidence type="ECO:0000256" key="3">
    <source>
        <dbReference type="ARBA" id="ARBA00022884"/>
    </source>
</evidence>
<dbReference type="InterPro" id="IPR001351">
    <property type="entry name" value="Ribosomal_uS3_C"/>
</dbReference>
<keyword evidence="5 8" id="KW-0687">Ribonucleoprotein</keyword>
<dbReference type="PANTHER" id="PTHR11760:SF19">
    <property type="entry name" value="SMALL RIBOSOMAL SUBUNIT PROTEIN US3C"/>
    <property type="match status" value="1"/>
</dbReference>
<dbReference type="AlphaFoldDB" id="A0A286RDE9"/>
<dbReference type="InterPro" id="IPR004087">
    <property type="entry name" value="KH_dom"/>
</dbReference>
<dbReference type="KEGG" id="ttf:THTE_1393"/>
<dbReference type="SMART" id="SM00322">
    <property type="entry name" value="KH"/>
    <property type="match status" value="1"/>
</dbReference>
<reference evidence="10 11" key="1">
    <citation type="journal article" name="Front. Microbiol.">
        <title>Sugar Metabolism of the First Thermophilic Planctomycete Thermogutta terrifontis: Comparative Genomic and Transcriptomic Approaches.</title>
        <authorList>
            <person name="Elcheninov A.G."/>
            <person name="Menzel P."/>
            <person name="Gudbergsdottir S.R."/>
            <person name="Slesarev A.I."/>
            <person name="Kadnikov V.V."/>
            <person name="Krogh A."/>
            <person name="Bonch-Osmolovskaya E.A."/>
            <person name="Peng X."/>
            <person name="Kublanov I.V."/>
        </authorList>
    </citation>
    <scope>NUCLEOTIDE SEQUENCE [LARGE SCALE GENOMIC DNA]</scope>
    <source>
        <strain evidence="10 11">R1</strain>
    </source>
</reference>
<evidence type="ECO:0000256" key="5">
    <source>
        <dbReference type="ARBA" id="ARBA00023274"/>
    </source>
</evidence>
<dbReference type="RefSeq" id="WP_095414439.1">
    <property type="nucleotide sequence ID" value="NZ_CP018477.1"/>
</dbReference>
<comment type="similarity">
    <text evidence="1 8">Belongs to the universal ribosomal protein uS3 family.</text>
</comment>
<organism evidence="10 11">
    <name type="scientific">Thermogutta terrifontis</name>
    <dbReference type="NCBI Taxonomy" id="1331910"/>
    <lineage>
        <taxon>Bacteria</taxon>
        <taxon>Pseudomonadati</taxon>
        <taxon>Planctomycetota</taxon>
        <taxon>Planctomycetia</taxon>
        <taxon>Pirellulales</taxon>
        <taxon>Thermoguttaceae</taxon>
        <taxon>Thermogutta</taxon>
    </lineage>
</organism>
<dbReference type="InterPro" id="IPR009019">
    <property type="entry name" value="KH_sf_prok-type"/>
</dbReference>
<dbReference type="GO" id="GO:0003729">
    <property type="term" value="F:mRNA binding"/>
    <property type="evidence" value="ECO:0007669"/>
    <property type="project" value="UniProtKB-UniRule"/>
</dbReference>
<dbReference type="Gene3D" id="3.30.300.20">
    <property type="match status" value="1"/>
</dbReference>
<dbReference type="Pfam" id="PF00189">
    <property type="entry name" value="Ribosomal_S3_C"/>
    <property type="match status" value="1"/>
</dbReference>
<comment type="function">
    <text evidence="6 8">Binds the lower part of the 30S subunit head. Binds mRNA in the 70S ribosome, positioning it for translation.</text>
</comment>